<feature type="region of interest" description="Disordered" evidence="1">
    <location>
        <begin position="104"/>
        <end position="130"/>
    </location>
</feature>
<evidence type="ECO:0000313" key="4">
    <source>
        <dbReference type="EMBL" id="PIA88484.1"/>
    </source>
</evidence>
<feature type="transmembrane region" description="Helical" evidence="2">
    <location>
        <begin position="221"/>
        <end position="239"/>
    </location>
</feature>
<dbReference type="AlphaFoldDB" id="A0A2G5H7G5"/>
<keyword evidence="2" id="KW-1133">Transmembrane helix</keyword>
<dbReference type="InterPro" id="IPR016181">
    <property type="entry name" value="Acyl_CoA_acyltransferase"/>
</dbReference>
<dbReference type="Proteomes" id="UP001302367">
    <property type="component" value="Chromosome 5"/>
</dbReference>
<keyword evidence="7" id="KW-1185">Reference proteome</keyword>
<accession>A0A2G5H7G5</accession>
<dbReference type="Pfam" id="PF00583">
    <property type="entry name" value="Acetyltransf_1"/>
    <property type="match status" value="1"/>
</dbReference>
<reference evidence="5 7" key="2">
    <citation type="submission" date="2023-09" db="EMBL/GenBank/DDBJ databases">
        <title>Complete-Gapless Cercospora beticola genome.</title>
        <authorList>
            <person name="Wyatt N.A."/>
            <person name="Spanner R.E."/>
            <person name="Bolton M.D."/>
        </authorList>
    </citation>
    <scope>NUCLEOTIDE SEQUENCE [LARGE SCALE GENOMIC DNA]</scope>
    <source>
        <strain evidence="5">Cb09-40</strain>
    </source>
</reference>
<evidence type="ECO:0000256" key="1">
    <source>
        <dbReference type="SAM" id="MobiDB-lite"/>
    </source>
</evidence>
<evidence type="ECO:0000313" key="6">
    <source>
        <dbReference type="Proteomes" id="UP000230605"/>
    </source>
</evidence>
<protein>
    <recommendedName>
        <fullName evidence="3">N-acetyltransferase domain-containing protein</fullName>
    </recommendedName>
</protein>
<feature type="domain" description="N-acetyltransferase" evidence="3">
    <location>
        <begin position="224"/>
        <end position="372"/>
    </location>
</feature>
<reference evidence="4 6" key="1">
    <citation type="submission" date="2015-10" db="EMBL/GenBank/DDBJ databases">
        <title>The cercosporin biosynthetic gene cluster was horizontally transferred to several fungal lineages and shown to be expanded in Cercospora beticola based on microsynteny with recipient genomes.</title>
        <authorList>
            <person name="De Jonge R."/>
            <person name="Ebert M.K."/>
            <person name="Suttle J.C."/>
            <person name="Jurick Ii W.M."/>
            <person name="Secor G.A."/>
            <person name="Thomma B.P."/>
            <person name="Van De Peer Y."/>
            <person name="Bolton M.D."/>
        </authorList>
    </citation>
    <scope>NUCLEOTIDE SEQUENCE [LARGE SCALE GENOMIC DNA]</scope>
    <source>
        <strain evidence="4 6">09-40</strain>
    </source>
</reference>
<dbReference type="GO" id="GO:0016747">
    <property type="term" value="F:acyltransferase activity, transferring groups other than amino-acyl groups"/>
    <property type="evidence" value="ECO:0007669"/>
    <property type="project" value="InterPro"/>
</dbReference>
<evidence type="ECO:0000256" key="2">
    <source>
        <dbReference type="SAM" id="Phobius"/>
    </source>
</evidence>
<feature type="transmembrane region" description="Helical" evidence="2">
    <location>
        <begin position="193"/>
        <end position="215"/>
    </location>
</feature>
<organism evidence="4 6">
    <name type="scientific">Cercospora beticola</name>
    <name type="common">Sugarbeet leaf spot fungus</name>
    <dbReference type="NCBI Taxonomy" id="122368"/>
    <lineage>
        <taxon>Eukaryota</taxon>
        <taxon>Fungi</taxon>
        <taxon>Dikarya</taxon>
        <taxon>Ascomycota</taxon>
        <taxon>Pezizomycotina</taxon>
        <taxon>Dothideomycetes</taxon>
        <taxon>Dothideomycetidae</taxon>
        <taxon>Mycosphaerellales</taxon>
        <taxon>Mycosphaerellaceae</taxon>
        <taxon>Cercospora</taxon>
    </lineage>
</organism>
<dbReference type="InterPro" id="IPR000182">
    <property type="entry name" value="GNAT_dom"/>
</dbReference>
<dbReference type="Proteomes" id="UP000230605">
    <property type="component" value="Chromosome 5"/>
</dbReference>
<proteinExistence type="predicted"/>
<dbReference type="SUPFAM" id="SSF55729">
    <property type="entry name" value="Acyl-CoA N-acyltransferases (Nat)"/>
    <property type="match status" value="1"/>
</dbReference>
<keyword evidence="2" id="KW-0472">Membrane</keyword>
<dbReference type="OrthoDB" id="5343688at2759"/>
<dbReference type="PROSITE" id="PS51186">
    <property type="entry name" value="GNAT"/>
    <property type="match status" value="1"/>
</dbReference>
<keyword evidence="2" id="KW-0812">Transmembrane</keyword>
<name>A0A2G5H7G5_CERBT</name>
<dbReference type="EMBL" id="CP134188">
    <property type="protein sequence ID" value="WPB02932.1"/>
    <property type="molecule type" value="Genomic_DNA"/>
</dbReference>
<dbReference type="Gene3D" id="3.40.630.30">
    <property type="match status" value="1"/>
</dbReference>
<sequence length="381" mass="42018">MIMGRFHSKGHFLDIHHANAGYSSTTATTTTTTTWQPHSHIYSASTSYITPLRLAPREETTRISLQRQRYQEQHAKTLVSTSSIPGLKTSAAFFASLRTNLRLHDSPPASPLSTPNSMRGSTTTLLPPPSPLAGPVLTVDMDAPDTPLPQDNPLAGVPELSSYVATDEFEKREALKLVADSVAQQRQAANRALLSHPLNVAVVVGSLAFLARYMQNARYDWIATTLTCMGILMTAMAGCRYATQEYIRAAEDINFDWLGDADILVTKFGDEVIGTVIVEWVSGESRTKKKKAWKGFVRAWTVRLKYRHKGVGAALLEDAVSAAKKKGAESLEFAEDHANSRRVLPKLYNGTLNHYEAKAIEQLHDLMESSPRKGGKRRLTN</sequence>
<evidence type="ECO:0000313" key="7">
    <source>
        <dbReference type="Proteomes" id="UP001302367"/>
    </source>
</evidence>
<feature type="compositionally biased region" description="Polar residues" evidence="1">
    <location>
        <begin position="111"/>
        <end position="121"/>
    </location>
</feature>
<dbReference type="EMBL" id="LKMD01000108">
    <property type="protein sequence ID" value="PIA88484.1"/>
    <property type="molecule type" value="Genomic_DNA"/>
</dbReference>
<dbReference type="CDD" id="cd04301">
    <property type="entry name" value="NAT_SF"/>
    <property type="match status" value="1"/>
</dbReference>
<evidence type="ECO:0000259" key="3">
    <source>
        <dbReference type="PROSITE" id="PS51186"/>
    </source>
</evidence>
<evidence type="ECO:0000313" key="5">
    <source>
        <dbReference type="EMBL" id="WPB02932.1"/>
    </source>
</evidence>
<gene>
    <name evidence="4" type="ORF">CB0940_07011</name>
    <name evidence="5" type="ORF">RHO25_007568</name>
</gene>